<evidence type="ECO:0000256" key="15">
    <source>
        <dbReference type="RuleBase" id="RU004016"/>
    </source>
</evidence>
<dbReference type="InterPro" id="IPR012907">
    <property type="entry name" value="Peptidase_S11_C"/>
</dbReference>
<comment type="function">
    <text evidence="1">Removes C-terminal D-alanyl residues from sugar-peptide cell wall precursors.</text>
</comment>
<dbReference type="AlphaFoldDB" id="A0A1M6AMX9"/>
<feature type="chain" id="PRO_5012319255" description="serine-type D-Ala-D-Ala carboxypeptidase" evidence="16">
    <location>
        <begin position="28"/>
        <end position="393"/>
    </location>
</feature>
<keyword evidence="19" id="KW-1185">Reference proteome</keyword>
<dbReference type="Gene3D" id="2.60.410.10">
    <property type="entry name" value="D-Ala-D-Ala carboxypeptidase, C-terminal domain"/>
    <property type="match status" value="1"/>
</dbReference>
<name>A0A1M6AMX9_9FIRM</name>
<evidence type="ECO:0000256" key="8">
    <source>
        <dbReference type="ARBA" id="ARBA00022801"/>
    </source>
</evidence>
<feature type="binding site" evidence="14">
    <location>
        <position position="231"/>
    </location>
    <ligand>
        <name>substrate</name>
    </ligand>
</feature>
<dbReference type="SUPFAM" id="SSF56601">
    <property type="entry name" value="beta-lactamase/transpeptidase-like"/>
    <property type="match status" value="1"/>
</dbReference>
<dbReference type="EMBL" id="FQZL01000004">
    <property type="protein sequence ID" value="SHI37864.1"/>
    <property type="molecule type" value="Genomic_DNA"/>
</dbReference>
<dbReference type="GO" id="GO:0009252">
    <property type="term" value="P:peptidoglycan biosynthetic process"/>
    <property type="evidence" value="ECO:0007669"/>
    <property type="project" value="UniProtKB-UniPathway"/>
</dbReference>
<sequence length="393" mass="44062">MNSRYRFRKISLIVAVMLLINITAAFAEIDVSQDIRSAIVGDMETGEIFYEYNSTETVELASITKLMTYLLAREAIDAGEVSFDDDVYISKNAANSGGSSLYLLSGESLKLELLMNSMLIVSGNDAAVAIAEHVSGNVNTFVGQMHDKAREIGITTARFINPNGMPIDYEETDQNFMSAEDVFKLARYILQKYPDITQVTSQTKVIIPERNFVKNASNKLLEELEGVDGLKTGYTDKAGMCLVSTMPYVDKEDSNKDRRIIAVLMGAHSESDRVNKSKTMLEYGLYNFFIEKIINKDDIVEEILVPNALDMNLQVVASEDFYKLVENGTTMRTENIYNEELEAPISKGDVVGRMEVFLNDEMIKEIPLKATRDMEKAGFFTRAFRYLSNVLGI</sequence>
<keyword evidence="7 16" id="KW-0732">Signal</keyword>
<feature type="active site" evidence="13">
    <location>
        <position position="122"/>
    </location>
</feature>
<gene>
    <name evidence="18" type="ORF">SAMN02745751_00183</name>
</gene>
<evidence type="ECO:0000313" key="18">
    <source>
        <dbReference type="EMBL" id="SHI37864.1"/>
    </source>
</evidence>
<dbReference type="STRING" id="1121476.SAMN02745751_00183"/>
<dbReference type="PANTHER" id="PTHR21581:SF6">
    <property type="entry name" value="TRAFFICKING PROTEIN PARTICLE COMPLEX SUBUNIT 12"/>
    <property type="match status" value="1"/>
</dbReference>
<comment type="similarity">
    <text evidence="3 15">Belongs to the peptidase S11 family.</text>
</comment>
<feature type="signal peptide" evidence="16">
    <location>
        <begin position="1"/>
        <end position="27"/>
    </location>
</feature>
<dbReference type="PRINTS" id="PR00725">
    <property type="entry name" value="DADACBPTASE1"/>
</dbReference>
<evidence type="ECO:0000256" key="6">
    <source>
        <dbReference type="ARBA" id="ARBA00022670"/>
    </source>
</evidence>
<keyword evidence="9" id="KW-0133">Cell shape</keyword>
<dbReference type="Pfam" id="PF07943">
    <property type="entry name" value="PBP5_C"/>
    <property type="match status" value="1"/>
</dbReference>
<evidence type="ECO:0000256" key="1">
    <source>
        <dbReference type="ARBA" id="ARBA00003217"/>
    </source>
</evidence>
<dbReference type="InterPro" id="IPR012338">
    <property type="entry name" value="Beta-lactam/transpept-like"/>
</dbReference>
<evidence type="ECO:0000256" key="13">
    <source>
        <dbReference type="PIRSR" id="PIRSR618044-1"/>
    </source>
</evidence>
<feature type="active site" description="Acyl-ester intermediate" evidence="13">
    <location>
        <position position="62"/>
    </location>
</feature>
<accession>A0A1M6AMX9</accession>
<dbReference type="SMART" id="SM00936">
    <property type="entry name" value="PBP5_C"/>
    <property type="match status" value="1"/>
</dbReference>
<dbReference type="RefSeq" id="WP_073045689.1">
    <property type="nucleotide sequence ID" value="NZ_FQZL01000004.1"/>
</dbReference>
<evidence type="ECO:0000256" key="2">
    <source>
        <dbReference type="ARBA" id="ARBA00004752"/>
    </source>
</evidence>
<dbReference type="InterPro" id="IPR037167">
    <property type="entry name" value="Peptidase_S11_C_sf"/>
</dbReference>
<dbReference type="OrthoDB" id="9791132at2"/>
<feature type="active site" description="Proton acceptor" evidence="13">
    <location>
        <position position="65"/>
    </location>
</feature>
<evidence type="ECO:0000313" key="19">
    <source>
        <dbReference type="Proteomes" id="UP000184052"/>
    </source>
</evidence>
<keyword evidence="10" id="KW-0573">Peptidoglycan synthesis</keyword>
<dbReference type="SUPFAM" id="SSF69189">
    <property type="entry name" value="Penicillin-binding protein associated domain"/>
    <property type="match status" value="1"/>
</dbReference>
<dbReference type="InterPro" id="IPR001967">
    <property type="entry name" value="Peptidase_S11_N"/>
</dbReference>
<evidence type="ECO:0000256" key="3">
    <source>
        <dbReference type="ARBA" id="ARBA00007164"/>
    </source>
</evidence>
<dbReference type="GO" id="GO:0008360">
    <property type="term" value="P:regulation of cell shape"/>
    <property type="evidence" value="ECO:0007669"/>
    <property type="project" value="UniProtKB-KW"/>
</dbReference>
<dbReference type="GO" id="GO:0006508">
    <property type="term" value="P:proteolysis"/>
    <property type="evidence" value="ECO:0007669"/>
    <property type="project" value="UniProtKB-KW"/>
</dbReference>
<evidence type="ECO:0000256" key="7">
    <source>
        <dbReference type="ARBA" id="ARBA00022729"/>
    </source>
</evidence>
<comment type="pathway">
    <text evidence="2">Cell wall biogenesis; peptidoglycan biosynthesis.</text>
</comment>
<keyword evidence="8" id="KW-0378">Hydrolase</keyword>
<reference evidence="18 19" key="1">
    <citation type="submission" date="2016-11" db="EMBL/GenBank/DDBJ databases">
        <authorList>
            <person name="Jaros S."/>
            <person name="Januszkiewicz K."/>
            <person name="Wedrychowicz H."/>
        </authorList>
    </citation>
    <scope>NUCLEOTIDE SEQUENCE [LARGE SCALE GENOMIC DNA]</scope>
    <source>
        <strain evidence="18 19">DSM 17477</strain>
    </source>
</reference>
<evidence type="ECO:0000259" key="17">
    <source>
        <dbReference type="SMART" id="SM00936"/>
    </source>
</evidence>
<evidence type="ECO:0000256" key="11">
    <source>
        <dbReference type="ARBA" id="ARBA00023316"/>
    </source>
</evidence>
<comment type="catalytic activity">
    <reaction evidence="12">
        <text>Preferential cleavage: (Ac)2-L-Lys-D-Ala-|-D-Ala. Also transpeptidation of peptidyl-alanyl moieties that are N-acyl substituents of D-alanine.</text>
        <dbReference type="EC" id="3.4.16.4"/>
    </reaction>
</comment>
<feature type="domain" description="Peptidase S11 D-Ala-D-Ala carboxypeptidase A C-terminal" evidence="17">
    <location>
        <begin position="288"/>
        <end position="376"/>
    </location>
</feature>
<evidence type="ECO:0000256" key="12">
    <source>
        <dbReference type="ARBA" id="ARBA00034000"/>
    </source>
</evidence>
<evidence type="ECO:0000256" key="16">
    <source>
        <dbReference type="SAM" id="SignalP"/>
    </source>
</evidence>
<organism evidence="18 19">
    <name type="scientific">Dethiosulfatibacter aminovorans DSM 17477</name>
    <dbReference type="NCBI Taxonomy" id="1121476"/>
    <lineage>
        <taxon>Bacteria</taxon>
        <taxon>Bacillati</taxon>
        <taxon>Bacillota</taxon>
        <taxon>Tissierellia</taxon>
        <taxon>Dethiosulfatibacter</taxon>
    </lineage>
</organism>
<evidence type="ECO:0000256" key="5">
    <source>
        <dbReference type="ARBA" id="ARBA00022645"/>
    </source>
</evidence>
<dbReference type="GO" id="GO:0009002">
    <property type="term" value="F:serine-type D-Ala-D-Ala carboxypeptidase activity"/>
    <property type="evidence" value="ECO:0007669"/>
    <property type="project" value="UniProtKB-EC"/>
</dbReference>
<keyword evidence="5 18" id="KW-0121">Carboxypeptidase</keyword>
<protein>
    <recommendedName>
        <fullName evidence="4">serine-type D-Ala-D-Ala carboxypeptidase</fullName>
        <ecNumber evidence="4">3.4.16.4</ecNumber>
    </recommendedName>
</protein>
<dbReference type="InterPro" id="IPR015956">
    <property type="entry name" value="Peniciliin-bd_prot_C_sf"/>
</dbReference>
<dbReference type="UniPathway" id="UPA00219"/>
<keyword evidence="11" id="KW-0961">Cell wall biogenesis/degradation</keyword>
<dbReference type="Pfam" id="PF00768">
    <property type="entry name" value="Peptidase_S11"/>
    <property type="match status" value="1"/>
</dbReference>
<evidence type="ECO:0000256" key="9">
    <source>
        <dbReference type="ARBA" id="ARBA00022960"/>
    </source>
</evidence>
<evidence type="ECO:0000256" key="10">
    <source>
        <dbReference type="ARBA" id="ARBA00022984"/>
    </source>
</evidence>
<keyword evidence="6" id="KW-0645">Protease</keyword>
<evidence type="ECO:0000256" key="14">
    <source>
        <dbReference type="PIRSR" id="PIRSR618044-2"/>
    </source>
</evidence>
<dbReference type="PANTHER" id="PTHR21581">
    <property type="entry name" value="D-ALANYL-D-ALANINE CARBOXYPEPTIDASE"/>
    <property type="match status" value="1"/>
</dbReference>
<dbReference type="Proteomes" id="UP000184052">
    <property type="component" value="Unassembled WGS sequence"/>
</dbReference>
<dbReference type="Gene3D" id="3.40.710.10">
    <property type="entry name" value="DD-peptidase/beta-lactamase superfamily"/>
    <property type="match status" value="1"/>
</dbReference>
<dbReference type="GO" id="GO:0071555">
    <property type="term" value="P:cell wall organization"/>
    <property type="evidence" value="ECO:0007669"/>
    <property type="project" value="UniProtKB-KW"/>
</dbReference>
<dbReference type="EC" id="3.4.16.4" evidence="4"/>
<evidence type="ECO:0000256" key="4">
    <source>
        <dbReference type="ARBA" id="ARBA00012448"/>
    </source>
</evidence>
<proteinExistence type="inferred from homology"/>
<dbReference type="InterPro" id="IPR018044">
    <property type="entry name" value="Peptidase_S11"/>
</dbReference>